<evidence type="ECO:0000256" key="1">
    <source>
        <dbReference type="SAM" id="MobiDB-lite"/>
    </source>
</evidence>
<evidence type="ECO:0000313" key="4">
    <source>
        <dbReference type="Proteomes" id="UP000002624"/>
    </source>
</evidence>
<organism evidence="3 4">
    <name type="scientific">Ajellomyces capsulatus (strain H143)</name>
    <name type="common">Darling's disease fungus</name>
    <name type="synonym">Histoplasma capsulatum</name>
    <dbReference type="NCBI Taxonomy" id="544712"/>
    <lineage>
        <taxon>Eukaryota</taxon>
        <taxon>Fungi</taxon>
        <taxon>Dikarya</taxon>
        <taxon>Ascomycota</taxon>
        <taxon>Pezizomycotina</taxon>
        <taxon>Eurotiomycetes</taxon>
        <taxon>Eurotiomycetidae</taxon>
        <taxon>Onygenales</taxon>
        <taxon>Ajellomycetaceae</taxon>
        <taxon>Histoplasma</taxon>
    </lineage>
</organism>
<evidence type="ECO:0000313" key="3">
    <source>
        <dbReference type="EMBL" id="EER36620.1"/>
    </source>
</evidence>
<reference evidence="4" key="1">
    <citation type="submission" date="2009-05" db="EMBL/GenBank/DDBJ databases">
        <title>The genome sequence of Ajellomyces capsulatus strain H143.</title>
        <authorList>
            <person name="Champion M."/>
            <person name="Cuomo C.A."/>
            <person name="Ma L.-J."/>
            <person name="Henn M.R."/>
            <person name="Sil A."/>
            <person name="Goldman B."/>
            <person name="Young S.K."/>
            <person name="Kodira C.D."/>
            <person name="Zeng Q."/>
            <person name="Koehrsen M."/>
            <person name="Alvarado L."/>
            <person name="Berlin A.M."/>
            <person name="Borenstein D."/>
            <person name="Chen Z."/>
            <person name="Engels R."/>
            <person name="Freedman E."/>
            <person name="Gellesch M."/>
            <person name="Goldberg J."/>
            <person name="Griggs A."/>
            <person name="Gujja S."/>
            <person name="Heiman D.I."/>
            <person name="Hepburn T.A."/>
            <person name="Howarth C."/>
            <person name="Jen D."/>
            <person name="Larson L."/>
            <person name="Lewis B."/>
            <person name="Mehta T."/>
            <person name="Park D."/>
            <person name="Pearson M."/>
            <person name="Roberts A."/>
            <person name="Saif S."/>
            <person name="Shea T.D."/>
            <person name="Shenoy N."/>
            <person name="Sisk P."/>
            <person name="Stolte C."/>
            <person name="Sykes S."/>
            <person name="Walk T."/>
            <person name="White J."/>
            <person name="Yandava C."/>
            <person name="Klein B."/>
            <person name="McEwen J.G."/>
            <person name="Puccia R."/>
            <person name="Goldman G.H."/>
            <person name="Felipe M.S."/>
            <person name="Nino-Vega G."/>
            <person name="San-Blas G."/>
            <person name="Taylor J.W."/>
            <person name="Mendoza L."/>
            <person name="Galagan J.E."/>
            <person name="Nusbaum C."/>
            <person name="Birren B.W."/>
        </authorList>
    </citation>
    <scope>NUCLEOTIDE SEQUENCE [LARGE SCALE GENOMIC DNA]</scope>
    <source>
        <strain evidence="4">H143</strain>
    </source>
</reference>
<keyword evidence="2" id="KW-0812">Transmembrane</keyword>
<dbReference type="HOGENOM" id="CLU_2049043_0_0_1"/>
<feature type="region of interest" description="Disordered" evidence="1">
    <location>
        <begin position="1"/>
        <end position="36"/>
    </location>
</feature>
<dbReference type="VEuPathDB" id="FungiDB:HCDG_09276"/>
<evidence type="ECO:0000256" key="2">
    <source>
        <dbReference type="SAM" id="Phobius"/>
    </source>
</evidence>
<keyword evidence="2" id="KW-0472">Membrane</keyword>
<feature type="transmembrane region" description="Helical" evidence="2">
    <location>
        <begin position="76"/>
        <end position="97"/>
    </location>
</feature>
<gene>
    <name evidence="3" type="ORF">HCDG_09276</name>
</gene>
<protein>
    <submittedName>
        <fullName evidence="3">Uncharacterized protein</fullName>
    </submittedName>
</protein>
<sequence length="120" mass="12842">MPLALDSDGGREGGKGECARKGGEEEGEAKGRQMTREWLSTLGRMMMIERVRGEGEERGARRSEVDKESGCGNRSLAAALVGLAMGACTILPLFPAVRLQRSRARSAPGIRVLPSFNSHG</sequence>
<proteinExistence type="predicted"/>
<feature type="compositionally biased region" description="Basic and acidic residues" evidence="1">
    <location>
        <begin position="8"/>
        <end position="35"/>
    </location>
</feature>
<name>C6HSU5_AJECH</name>
<dbReference type="AlphaFoldDB" id="C6HSU5"/>
<keyword evidence="2" id="KW-1133">Transmembrane helix</keyword>
<dbReference type="EMBL" id="GG692439">
    <property type="protein sequence ID" value="EER36620.1"/>
    <property type="molecule type" value="Genomic_DNA"/>
</dbReference>
<accession>C6HSU5</accession>
<dbReference type="Proteomes" id="UP000002624">
    <property type="component" value="Unassembled WGS sequence"/>
</dbReference>
<dbReference type="OMA" id="MMMIERV"/>